<organism evidence="2 3">
    <name type="scientific">Candidatus Obscuribacter phosphatis</name>
    <dbReference type="NCBI Taxonomy" id="1906157"/>
    <lineage>
        <taxon>Bacteria</taxon>
        <taxon>Bacillati</taxon>
        <taxon>Candidatus Melainabacteria</taxon>
        <taxon>Candidatus Obscuribacterales</taxon>
        <taxon>Candidatus Obscuribacteraceae</taxon>
        <taxon>Candidatus Obscuribacter</taxon>
    </lineage>
</organism>
<keyword evidence="1" id="KW-1133">Transmembrane helix</keyword>
<keyword evidence="1" id="KW-0472">Membrane</keyword>
<name>A0A8J7TJY8_9BACT</name>
<evidence type="ECO:0000256" key="1">
    <source>
        <dbReference type="SAM" id="Phobius"/>
    </source>
</evidence>
<evidence type="ECO:0000313" key="3">
    <source>
        <dbReference type="Proteomes" id="UP000664277"/>
    </source>
</evidence>
<reference evidence="2" key="1">
    <citation type="submission" date="2021-02" db="EMBL/GenBank/DDBJ databases">
        <title>Genome-Resolved Metagenomics of a Microbial Community Performing Photosynthetic Biological Nutrient Removal.</title>
        <authorList>
            <person name="Mcdaniel E.A."/>
        </authorList>
    </citation>
    <scope>NUCLEOTIDE SEQUENCE</scope>
    <source>
        <strain evidence="2">UWPOB_OBS1</strain>
    </source>
</reference>
<gene>
    <name evidence="2" type="ORF">J0M35_02630</name>
</gene>
<protein>
    <recommendedName>
        <fullName evidence="4">Pilus assembly protein</fullName>
    </recommendedName>
</protein>
<dbReference type="AlphaFoldDB" id="A0A8J7TJY8"/>
<dbReference type="EMBL" id="JAFLCK010000002">
    <property type="protein sequence ID" value="MBN8659230.1"/>
    <property type="molecule type" value="Genomic_DNA"/>
</dbReference>
<proteinExistence type="predicted"/>
<evidence type="ECO:0008006" key="4">
    <source>
        <dbReference type="Google" id="ProtNLM"/>
    </source>
</evidence>
<sequence>MFKSVTSDNLDRYAGRRTKAKGQSSVELVAGLIILVPIILCLFDLAVIVIGVQINDATCREAARVASIGDPTDCNKRAQAIVARANAQGSSMLSNFQLQSCTSTISPAQITAMKANFGGPVSGTVSVVTQVDIKPFVVHYAYSGGAPLTFQARQTYPFTYVVPNTAGGP</sequence>
<evidence type="ECO:0000313" key="2">
    <source>
        <dbReference type="EMBL" id="MBN8659230.1"/>
    </source>
</evidence>
<accession>A0A8J7TJY8</accession>
<feature type="transmembrane region" description="Helical" evidence="1">
    <location>
        <begin position="26"/>
        <end position="52"/>
    </location>
</feature>
<dbReference type="Proteomes" id="UP000664277">
    <property type="component" value="Unassembled WGS sequence"/>
</dbReference>
<comment type="caution">
    <text evidence="2">The sequence shown here is derived from an EMBL/GenBank/DDBJ whole genome shotgun (WGS) entry which is preliminary data.</text>
</comment>
<keyword evidence="1" id="KW-0812">Transmembrane</keyword>